<dbReference type="InterPro" id="IPR006230">
    <property type="entry name" value="MutL"/>
</dbReference>
<dbReference type="NCBIfam" id="TIGR01319">
    <property type="entry name" value="glmL_fam"/>
    <property type="match status" value="1"/>
</dbReference>
<dbReference type="PIRSF" id="PIRSF004729">
    <property type="entry name" value="MutL"/>
    <property type="match status" value="1"/>
</dbReference>
<protein>
    <submittedName>
        <fullName evidence="1">MutL protein</fullName>
    </submittedName>
</protein>
<evidence type="ECO:0000313" key="2">
    <source>
        <dbReference type="Proteomes" id="UP000078532"/>
    </source>
</evidence>
<dbReference type="AlphaFoldDB" id="A0A1B7LDW3"/>
<dbReference type="Proteomes" id="UP000078532">
    <property type="component" value="Unassembled WGS sequence"/>
</dbReference>
<sequence length="460" mass="48107">MALALLMDIGSTYTKAVALDLEKAEVTAAARAPTTVQEITRGLARAVSELEKQLGGRPDWCHRLACSSAAGGLKMVAIGLVPGLTAKAARWAALGAGARVLKVYAHELAGREVTEIEALKPDIILLAGGTDGGNRRVLLHNAGRLADSRCPAAVILAGNKAAADEAASLLAGAGKDVRLAENVLPELDRLNVDPARQLIRQVFLEKIIHARGLDRTQQYLEGVLMPTPAAVLSAAELLARGTAEESGLGDLLVVDVGGATTDVYSICSGQPTRAGVSLKGLPEPYAKRTVEGDLGMRVSAPALYEAAGPRLAAEAAGMEAAAVRHYVELVHREPFLLPAGETQWRLETALAVLAVRLAVERHAGYLETFWTPVGATPVQHGKDLTAMPLLIGTGGVITAHPDPGPLLSAALYREAEPHRLLPRAPALAVDRGYILAAAGLLAEVAPDAALRAAKKNLLHL</sequence>
<dbReference type="InterPro" id="IPR043129">
    <property type="entry name" value="ATPase_NBD"/>
</dbReference>
<dbReference type="EMBL" id="LYVF01000165">
    <property type="protein sequence ID" value="OAT81245.1"/>
    <property type="molecule type" value="Genomic_DNA"/>
</dbReference>
<dbReference type="NCBIfam" id="NF040745">
    <property type="entry name" value="accessory_GlmL"/>
    <property type="match status" value="1"/>
</dbReference>
<dbReference type="STRING" id="1838280.A6M21_00130"/>
<reference evidence="1 2" key="1">
    <citation type="submission" date="2016-04" db="EMBL/GenBank/DDBJ databases">
        <authorList>
            <person name="Evans L.H."/>
            <person name="Alamgir A."/>
            <person name="Owens N."/>
            <person name="Weber N.D."/>
            <person name="Virtaneva K."/>
            <person name="Barbian K."/>
            <person name="Babar A."/>
            <person name="Rosenke K."/>
        </authorList>
    </citation>
    <scope>NUCLEOTIDE SEQUENCE [LARGE SCALE GENOMIC DNA]</scope>
    <source>
        <strain evidence="1 2">LMa1</strain>
    </source>
</reference>
<evidence type="ECO:0000313" key="1">
    <source>
        <dbReference type="EMBL" id="OAT81245.1"/>
    </source>
</evidence>
<keyword evidence="2" id="KW-1185">Reference proteome</keyword>
<dbReference type="RefSeq" id="WP_066668761.1">
    <property type="nucleotide sequence ID" value="NZ_LYVF01000165.1"/>
</dbReference>
<name>A0A1B7LDW3_9FIRM</name>
<accession>A0A1B7LDW3</accession>
<comment type="caution">
    <text evidence="1">The sequence shown here is derived from an EMBL/GenBank/DDBJ whole genome shotgun (WGS) entry which is preliminary data.</text>
</comment>
<dbReference type="Pfam" id="PF13941">
    <property type="entry name" value="MutL"/>
    <property type="match status" value="1"/>
</dbReference>
<organism evidence="1 2">
    <name type="scientific">Desulfotomaculum copahuensis</name>
    <dbReference type="NCBI Taxonomy" id="1838280"/>
    <lineage>
        <taxon>Bacteria</taxon>
        <taxon>Bacillati</taxon>
        <taxon>Bacillota</taxon>
        <taxon>Clostridia</taxon>
        <taxon>Eubacteriales</taxon>
        <taxon>Desulfotomaculaceae</taxon>
        <taxon>Desulfotomaculum</taxon>
    </lineage>
</organism>
<proteinExistence type="predicted"/>
<gene>
    <name evidence="1" type="ORF">A6M21_00130</name>
</gene>
<dbReference type="OrthoDB" id="9769453at2"/>
<dbReference type="SUPFAM" id="SSF53067">
    <property type="entry name" value="Actin-like ATPase domain"/>
    <property type="match status" value="1"/>
</dbReference>